<evidence type="ECO:0000256" key="4">
    <source>
        <dbReference type="PROSITE-ProRule" id="PRU00339"/>
    </source>
</evidence>
<keyword evidence="3" id="KW-0949">S-adenosyl-L-methionine</keyword>
<reference evidence="6 7" key="1">
    <citation type="submission" date="2019-07" db="EMBL/GenBank/DDBJ databases">
        <title>Description of 53C-WASEF.</title>
        <authorList>
            <person name="Pitt A."/>
            <person name="Hahn M.W."/>
        </authorList>
    </citation>
    <scope>NUCLEOTIDE SEQUENCE [LARGE SCALE GENOMIC DNA]</scope>
    <source>
        <strain evidence="6 7">53C-WASEF</strain>
    </source>
</reference>
<dbReference type="EMBL" id="VMBG01000002">
    <property type="protein sequence ID" value="TSJ76842.1"/>
    <property type="molecule type" value="Genomic_DNA"/>
</dbReference>
<evidence type="ECO:0000256" key="3">
    <source>
        <dbReference type="ARBA" id="ARBA00022691"/>
    </source>
</evidence>
<dbReference type="Gene3D" id="1.25.40.10">
    <property type="entry name" value="Tetratricopeptide repeat domain"/>
    <property type="match status" value="1"/>
</dbReference>
<keyword evidence="7" id="KW-1185">Reference proteome</keyword>
<feature type="repeat" description="TPR" evidence="4">
    <location>
        <begin position="340"/>
        <end position="373"/>
    </location>
</feature>
<evidence type="ECO:0000313" key="7">
    <source>
        <dbReference type="Proteomes" id="UP000315648"/>
    </source>
</evidence>
<dbReference type="Gene3D" id="3.40.50.150">
    <property type="entry name" value="Vaccinia Virus protein VP39"/>
    <property type="match status" value="1"/>
</dbReference>
<sequence>MNESDIVPLENYLRDTIGLASDSIGRGLVMRVAQRCMSAAGAHTVAEYVVRLRNDSRLRQVLIEELVVSETWFFRDRQPFELLARLALDRSRARPLRVLSMPCSTGEEPYSIAMKLLGAGLASDAFHIDAVDISEGALAVAKHASYGSNAFRGDEGRARDMWFTPAGARWYLDERVSSQVKFHHGNLFTFAPEVRYDFIFCRNLLIYFDAPMQGTAVRLLQDLLVDDGVLFVGHAEAAVLLREGLVSWPELRSFAFTRRADRPVKAKAVSTAQAHSRVRAPSLPKERLPFSDVVRRTERTFTVQTEDASLAEIQSMADAGRVDEAALLAKAHLATHEPSAEAFYLLGIIHDARGDAGGAEAAYRKTLYLNPKHDGAITHLILLLDKRSDPEALRLRQRARRPSGRGGNA</sequence>
<protein>
    <submittedName>
        <fullName evidence="6">Chemotaxis protein CheR</fullName>
    </submittedName>
</protein>
<dbReference type="SMART" id="SM00138">
    <property type="entry name" value="MeTrc"/>
    <property type="match status" value="1"/>
</dbReference>
<keyword evidence="4" id="KW-0802">TPR repeat</keyword>
<dbReference type="SUPFAM" id="SSF48452">
    <property type="entry name" value="TPR-like"/>
    <property type="match status" value="1"/>
</dbReference>
<keyword evidence="1" id="KW-0489">Methyltransferase</keyword>
<feature type="domain" description="CheR-type methyltransferase" evidence="5">
    <location>
        <begin position="1"/>
        <end position="261"/>
    </location>
</feature>
<dbReference type="AlphaFoldDB" id="A0A556QJQ1"/>
<dbReference type="InterPro" id="IPR011990">
    <property type="entry name" value="TPR-like_helical_dom_sf"/>
</dbReference>
<evidence type="ECO:0000256" key="1">
    <source>
        <dbReference type="ARBA" id="ARBA00022603"/>
    </source>
</evidence>
<evidence type="ECO:0000256" key="2">
    <source>
        <dbReference type="ARBA" id="ARBA00022679"/>
    </source>
</evidence>
<evidence type="ECO:0000259" key="5">
    <source>
        <dbReference type="PROSITE" id="PS50123"/>
    </source>
</evidence>
<dbReference type="PANTHER" id="PTHR24422:SF19">
    <property type="entry name" value="CHEMOTAXIS PROTEIN METHYLTRANSFERASE"/>
    <property type="match status" value="1"/>
</dbReference>
<name>A0A556QJQ1_9BACT</name>
<gene>
    <name evidence="6" type="ORF">FPL22_12030</name>
</gene>
<dbReference type="GO" id="GO:0008757">
    <property type="term" value="F:S-adenosylmethionine-dependent methyltransferase activity"/>
    <property type="evidence" value="ECO:0007669"/>
    <property type="project" value="InterPro"/>
</dbReference>
<keyword evidence="2" id="KW-0808">Transferase</keyword>
<dbReference type="InterPro" id="IPR019734">
    <property type="entry name" value="TPR_rpt"/>
</dbReference>
<dbReference type="GO" id="GO:0032259">
    <property type="term" value="P:methylation"/>
    <property type="evidence" value="ECO:0007669"/>
    <property type="project" value="UniProtKB-KW"/>
</dbReference>
<dbReference type="PRINTS" id="PR00996">
    <property type="entry name" value="CHERMTFRASE"/>
</dbReference>
<evidence type="ECO:0000313" key="6">
    <source>
        <dbReference type="EMBL" id="TSJ76842.1"/>
    </source>
</evidence>
<dbReference type="SUPFAM" id="SSF53335">
    <property type="entry name" value="S-adenosyl-L-methionine-dependent methyltransferases"/>
    <property type="match status" value="1"/>
</dbReference>
<accession>A0A556QJQ1</accession>
<dbReference type="PANTHER" id="PTHR24422">
    <property type="entry name" value="CHEMOTAXIS PROTEIN METHYLTRANSFERASE"/>
    <property type="match status" value="1"/>
</dbReference>
<proteinExistence type="predicted"/>
<dbReference type="InterPro" id="IPR000780">
    <property type="entry name" value="CheR_MeTrfase"/>
</dbReference>
<comment type="caution">
    <text evidence="6">The sequence shown here is derived from an EMBL/GenBank/DDBJ whole genome shotgun (WGS) entry which is preliminary data.</text>
</comment>
<dbReference type="OrthoDB" id="9816309at2"/>
<dbReference type="RefSeq" id="WP_144230660.1">
    <property type="nucleotide sequence ID" value="NZ_CBCRVV010000017.1"/>
</dbReference>
<dbReference type="Pfam" id="PF01739">
    <property type="entry name" value="CheR"/>
    <property type="match status" value="1"/>
</dbReference>
<dbReference type="InterPro" id="IPR029063">
    <property type="entry name" value="SAM-dependent_MTases_sf"/>
</dbReference>
<organism evidence="6 7">
    <name type="scientific">Rariglobus hedericola</name>
    <dbReference type="NCBI Taxonomy" id="2597822"/>
    <lineage>
        <taxon>Bacteria</taxon>
        <taxon>Pseudomonadati</taxon>
        <taxon>Verrucomicrobiota</taxon>
        <taxon>Opitutia</taxon>
        <taxon>Opitutales</taxon>
        <taxon>Opitutaceae</taxon>
        <taxon>Rariglobus</taxon>
    </lineage>
</organism>
<dbReference type="InterPro" id="IPR050903">
    <property type="entry name" value="Bact_Chemotaxis_MeTrfase"/>
</dbReference>
<dbReference type="SMART" id="SM00028">
    <property type="entry name" value="TPR"/>
    <property type="match status" value="1"/>
</dbReference>
<dbReference type="PROSITE" id="PS50123">
    <property type="entry name" value="CHER"/>
    <property type="match status" value="1"/>
</dbReference>
<dbReference type="PROSITE" id="PS50005">
    <property type="entry name" value="TPR"/>
    <property type="match status" value="1"/>
</dbReference>
<dbReference type="InterPro" id="IPR022642">
    <property type="entry name" value="CheR_C"/>
</dbReference>
<dbReference type="Proteomes" id="UP000315648">
    <property type="component" value="Unassembled WGS sequence"/>
</dbReference>